<dbReference type="AlphaFoldDB" id="A0A110B4D6"/>
<sequence>MRSILRLLKFNYLMITAMFLVCSKEKVRAQERGISNELLKIARLSDSLTLANPAEKLYLQFDKPYYALGDTIWFKAWLFNAADYTASGKSGILYIDVANDSNKVVKQFKLPVACGLCWGNITLGEKDFSQGLYTIRAYTNWMRNFGMDGFFYKSFSVSSGNERDLLVNARINTVVVDGKNMLNAKVLLSDLNKIPFAVKPVELQVRDNGKRLYQQKIMTGVDGTLDLTFSIPPKSPGLAIIAETALKDKKVNIPIVLNRPENADVQFLPEGGNLVAGLPARIGFKALGEDGRGLDISGVIIGRGHQQITAFKSAHNGIGSFCLDILPGENYAAKVTLPGGVVKMFALPAIKESGTALRVINRSEDDSLEVSLFATNDIVALDSGYFLLGKSRGVVCYAAALSFKKNLVKGKIAKKLFPSGITHFCLLAANGQPLNERLAFIDHHDDLAIRLNTNKSVYGQLDSVALEVTTADRAGQPVQVNFAMSVTDDALVKTDTSNKENMITRLQLTQELKGYVEDPGYYLSQETIERWTALDNLLLTQGWIGYDRARASSPLAVVYPAEHEFVVNGHVSNVFNKPVKGTDVVLFSSSPMILIDTVTDKDGRFVFQHFPRVDTPIFLLKAVNKRGKSFNVGVNIDETPPPEFIKPVGPTILPWYMNSDSTLLNYTKNNVLIKQQENLIPGTRQLKEVKIMARKIVKESHNLNGPGNADVVLDEKDLEKARKKSFLNLLEENVKGFSEQYPVGKPHWYYARFKEVIVLVDGVFLEDVFQSLDFNVFKNYLEEHNAEDAKGVEVMQTPAFELQYVSRFDPFANIDAYVFVEITTRGGHGPFIGNTPGMYLYKPMPLNWPAQFYKPKYAIKDAKHLPDLRSTIDWEPNITTGINGKAKLFFYTADKPSTYTITIEGTDMNGHQGYFSKKINIK</sequence>
<dbReference type="Gene3D" id="2.60.40.1930">
    <property type="match status" value="1"/>
</dbReference>
<protein>
    <submittedName>
        <fullName evidence="1">MG2 domain protein</fullName>
    </submittedName>
</protein>
<proteinExistence type="predicted"/>
<name>A0A110B4D6_9SPHI</name>
<dbReference type="Proteomes" id="UP000218263">
    <property type="component" value="Chromosome"/>
</dbReference>
<dbReference type="EMBL" id="AP017313">
    <property type="protein sequence ID" value="BAU56063.1"/>
    <property type="molecule type" value="Genomic_DNA"/>
</dbReference>
<accession>A0A110B4D6</accession>
<evidence type="ECO:0000313" key="1">
    <source>
        <dbReference type="EMBL" id="BAU56063.1"/>
    </source>
</evidence>
<dbReference type="RefSeq" id="WP_157750663.1">
    <property type="nucleotide sequence ID" value="NZ_AP017313.1"/>
</dbReference>
<evidence type="ECO:0000313" key="2">
    <source>
        <dbReference type="Proteomes" id="UP000218263"/>
    </source>
</evidence>
<keyword evidence="2" id="KW-1185">Reference proteome</keyword>
<dbReference type="OrthoDB" id="609485at2"/>
<organism evidence="1 2">
    <name type="scientific">Mucilaginibacter gotjawali</name>
    <dbReference type="NCBI Taxonomy" id="1550579"/>
    <lineage>
        <taxon>Bacteria</taxon>
        <taxon>Pseudomonadati</taxon>
        <taxon>Bacteroidota</taxon>
        <taxon>Sphingobacteriia</taxon>
        <taxon>Sphingobacteriales</taxon>
        <taxon>Sphingobacteriaceae</taxon>
        <taxon>Mucilaginibacter</taxon>
    </lineage>
</organism>
<dbReference type="KEGG" id="mgot:MgSA37_04255"/>
<reference evidence="1 2" key="1">
    <citation type="submission" date="2015-12" db="EMBL/GenBank/DDBJ databases">
        <title>Genome sequence of Mucilaginibacter gotjawali.</title>
        <authorList>
            <person name="Lee J.S."/>
            <person name="Lee K.C."/>
            <person name="Kim K.K."/>
            <person name="Lee B.W."/>
        </authorList>
    </citation>
    <scope>NUCLEOTIDE SEQUENCE [LARGE SCALE GENOMIC DNA]</scope>
    <source>
        <strain evidence="1 2">SA3-7</strain>
    </source>
</reference>
<gene>
    <name evidence="1" type="ORF">MgSA37_04255</name>
</gene>